<organism evidence="1 2">
    <name type="scientific">Hyella patelloides LEGE 07179</name>
    <dbReference type="NCBI Taxonomy" id="945734"/>
    <lineage>
        <taxon>Bacteria</taxon>
        <taxon>Bacillati</taxon>
        <taxon>Cyanobacteriota</taxon>
        <taxon>Cyanophyceae</taxon>
        <taxon>Pleurocapsales</taxon>
        <taxon>Hyellaceae</taxon>
        <taxon>Hyella</taxon>
    </lineage>
</organism>
<sequence length="51" mass="6267">MPKKITFYIRSLIRNNQVVEPIVKSHIVIERTLSWLQNYYFFNLLVKERNN</sequence>
<protein>
    <recommendedName>
        <fullName evidence="3">Transposase</fullName>
    </recommendedName>
</protein>
<keyword evidence="2" id="KW-1185">Reference proteome</keyword>
<dbReference type="EMBL" id="CAACVJ010000102">
    <property type="protein sequence ID" value="VEP13266.1"/>
    <property type="molecule type" value="Genomic_DNA"/>
</dbReference>
<evidence type="ECO:0008006" key="3">
    <source>
        <dbReference type="Google" id="ProtNLM"/>
    </source>
</evidence>
<evidence type="ECO:0000313" key="1">
    <source>
        <dbReference type="EMBL" id="VEP13266.1"/>
    </source>
</evidence>
<gene>
    <name evidence="1" type="ORF">H1P_1900007</name>
</gene>
<reference evidence="1 2" key="1">
    <citation type="submission" date="2019-01" db="EMBL/GenBank/DDBJ databases">
        <authorList>
            <person name="Brito A."/>
        </authorList>
    </citation>
    <scope>NUCLEOTIDE SEQUENCE [LARGE SCALE GENOMIC DNA]</scope>
    <source>
        <strain evidence="1">1</strain>
    </source>
</reference>
<proteinExistence type="predicted"/>
<evidence type="ECO:0000313" key="2">
    <source>
        <dbReference type="Proteomes" id="UP000320055"/>
    </source>
</evidence>
<dbReference type="AlphaFoldDB" id="A0A563VP87"/>
<name>A0A563VP87_9CYAN</name>
<accession>A0A563VP87</accession>
<dbReference type="Proteomes" id="UP000320055">
    <property type="component" value="Unassembled WGS sequence"/>
</dbReference>